<dbReference type="Proteomes" id="UP000822369">
    <property type="component" value="Chromosome 6"/>
</dbReference>
<reference evidence="10" key="2">
    <citation type="submission" date="2020-03" db="EMBL/GenBank/DDBJ databases">
        <title>Intra-Species Differences in Population Size shape Life History and Genome Evolution.</title>
        <authorList>
            <person name="Willemsen D."/>
            <person name="Cui R."/>
            <person name="Valenzano D.R."/>
        </authorList>
    </citation>
    <scope>NUCLEOTIDE SEQUENCE</scope>
    <source>
        <strain evidence="10">GRZ</strain>
        <tissue evidence="10">Whole</tissue>
    </source>
</reference>
<feature type="transmembrane region" description="Helical" evidence="8">
    <location>
        <begin position="12"/>
        <end position="35"/>
    </location>
</feature>
<protein>
    <submittedName>
        <fullName evidence="11">Myeloid-associated differentiation marker homolog</fullName>
    </submittedName>
    <submittedName>
        <fullName evidence="10">Myeloid-associated differentiation marker-like protein</fullName>
    </submittedName>
</protein>
<dbReference type="OMA" id="YGTWCMF"/>
<feature type="transmembrane region" description="Helical" evidence="8">
    <location>
        <begin position="108"/>
        <end position="129"/>
    </location>
</feature>
<feature type="transmembrane region" description="Helical" evidence="8">
    <location>
        <begin position="180"/>
        <end position="203"/>
    </location>
</feature>
<gene>
    <name evidence="11" type="primary">LOC107376602</name>
    <name evidence="10" type="ORF">G4P62_003537</name>
</gene>
<dbReference type="KEGG" id="nfu:107376602"/>
<feature type="transmembrane region" description="Helical" evidence="8">
    <location>
        <begin position="150"/>
        <end position="168"/>
    </location>
</feature>
<dbReference type="PANTHER" id="PTHR17068">
    <property type="entry name" value="MYELOID-ASSOCIATED DIFFERENTIATION MARKER MYADM FAMILY MEMBER"/>
    <property type="match status" value="1"/>
</dbReference>
<keyword evidence="5 7" id="KW-0472">Membrane</keyword>
<reference evidence="11" key="1">
    <citation type="submission" date="2014-08" db="EMBL/GenBank/DDBJ databases">
        <authorList>
            <person name="Senf B."/>
            <person name="Petzold A."/>
            <person name="Downie B.R."/>
            <person name="Koch P."/>
            <person name="Platzer M."/>
        </authorList>
    </citation>
    <scope>NUCLEOTIDE SEQUENCE [LARGE SCALE GENOMIC DNA]</scope>
    <source>
        <strain evidence="11">GRZ</strain>
    </source>
</reference>
<feature type="domain" description="MARVEL" evidence="9">
    <location>
        <begin position="140"/>
        <end position="274"/>
    </location>
</feature>
<dbReference type="InterPro" id="IPR008253">
    <property type="entry name" value="Marvel"/>
</dbReference>
<accession>A0A8C6LI63</accession>
<dbReference type="InterPro" id="IPR047123">
    <property type="entry name" value="MYADM-like"/>
</dbReference>
<evidence type="ECO:0000256" key="4">
    <source>
        <dbReference type="ARBA" id="ARBA00022989"/>
    </source>
</evidence>
<dbReference type="Pfam" id="PF01284">
    <property type="entry name" value="MARVEL"/>
    <property type="match status" value="2"/>
</dbReference>
<evidence type="ECO:0000256" key="1">
    <source>
        <dbReference type="ARBA" id="ARBA00004141"/>
    </source>
</evidence>
<comment type="subcellular location">
    <subcellularLocation>
        <location evidence="1">Membrane</location>
        <topology evidence="1">Multi-pass membrane protein</topology>
    </subcellularLocation>
</comment>
<sequence length="281" mass="31765">MVTLDFTAVTKPVGIVRVLEVIFLCITFSLMASVGYSTDVFWTWCLFTWCFCFCVSFLIILLEVTSLNTKLPISWDDLTTSFSMLATLMVFTASIIFSYFFTCPSCSRMIGVCVTSFLAYILYAIEVGMTRAKPGEIRGFLATVPGHLKVLEAFVACIIFICLGYQHYSWSPGLQWCVAVYSLCFIFSFLFIVLTICRLLSLFPAPLDKVLSVCNVVAVLMYITAAVIWPVYSFKSIPNYKGFLWDLKVVVSFMTCFNLAVYIADTVYSFRVHFISREAQT</sequence>
<evidence type="ECO:0000256" key="6">
    <source>
        <dbReference type="ARBA" id="ARBA00034721"/>
    </source>
</evidence>
<evidence type="ECO:0000256" key="3">
    <source>
        <dbReference type="ARBA" id="ARBA00022737"/>
    </source>
</evidence>
<feature type="transmembrane region" description="Helical" evidence="8">
    <location>
        <begin position="82"/>
        <end position="102"/>
    </location>
</feature>
<dbReference type="AlphaFoldDB" id="A0A8C6LI63"/>
<keyword evidence="3" id="KW-0677">Repeat</keyword>
<dbReference type="Ensembl" id="ENSNFUT00015022373.1">
    <property type="protein sequence ID" value="ENSNFUP00015021372.1"/>
    <property type="gene ID" value="ENSNFUG00015010378.1"/>
</dbReference>
<evidence type="ECO:0000313" key="11">
    <source>
        <dbReference type="Ensembl" id="ENSNFUP00015021372.1"/>
    </source>
</evidence>
<evidence type="ECO:0000256" key="8">
    <source>
        <dbReference type="SAM" id="Phobius"/>
    </source>
</evidence>
<reference evidence="11" key="3">
    <citation type="submission" date="2025-05" db="UniProtKB">
        <authorList>
            <consortium name="Ensembl"/>
        </authorList>
    </citation>
    <scope>IDENTIFICATION</scope>
</reference>
<feature type="domain" description="MARVEL" evidence="9">
    <location>
        <begin position="8"/>
        <end position="135"/>
    </location>
</feature>
<keyword evidence="12" id="KW-1185">Reference proteome</keyword>
<proteinExistence type="inferred from homology"/>
<feature type="transmembrane region" description="Helical" evidence="8">
    <location>
        <begin position="41"/>
        <end position="62"/>
    </location>
</feature>
<keyword evidence="4 8" id="KW-1133">Transmembrane helix</keyword>
<evidence type="ECO:0000256" key="2">
    <source>
        <dbReference type="ARBA" id="ARBA00022692"/>
    </source>
</evidence>
<organism evidence="11 12">
    <name type="scientific">Nothobranchius furzeri</name>
    <name type="common">Turquoise killifish</name>
    <dbReference type="NCBI Taxonomy" id="105023"/>
    <lineage>
        <taxon>Eukaryota</taxon>
        <taxon>Metazoa</taxon>
        <taxon>Chordata</taxon>
        <taxon>Craniata</taxon>
        <taxon>Vertebrata</taxon>
        <taxon>Euteleostomi</taxon>
        <taxon>Actinopterygii</taxon>
        <taxon>Neopterygii</taxon>
        <taxon>Teleostei</taxon>
        <taxon>Neoteleostei</taxon>
        <taxon>Acanthomorphata</taxon>
        <taxon>Ovalentaria</taxon>
        <taxon>Atherinomorphae</taxon>
        <taxon>Cyprinodontiformes</taxon>
        <taxon>Nothobranchiidae</taxon>
        <taxon>Nothobranchius</taxon>
    </lineage>
</organism>
<dbReference type="GeneTree" id="ENSGT00950000182933"/>
<evidence type="ECO:0000313" key="12">
    <source>
        <dbReference type="Proteomes" id="UP000694548"/>
    </source>
</evidence>
<evidence type="ECO:0000259" key="9">
    <source>
        <dbReference type="PROSITE" id="PS51225"/>
    </source>
</evidence>
<dbReference type="GO" id="GO:0016020">
    <property type="term" value="C:membrane"/>
    <property type="evidence" value="ECO:0007669"/>
    <property type="project" value="UniProtKB-SubCell"/>
</dbReference>
<name>A0A8C6LI63_NOTFU</name>
<dbReference type="Proteomes" id="UP000694548">
    <property type="component" value="Chromosome sgr03"/>
</dbReference>
<dbReference type="GeneID" id="107376602"/>
<dbReference type="RefSeq" id="XP_015801265.3">
    <property type="nucleotide sequence ID" value="XM_015945779.3"/>
</dbReference>
<keyword evidence="2 7" id="KW-0812">Transmembrane</keyword>
<feature type="transmembrane region" description="Helical" evidence="8">
    <location>
        <begin position="249"/>
        <end position="268"/>
    </location>
</feature>
<evidence type="ECO:0000256" key="5">
    <source>
        <dbReference type="ARBA" id="ARBA00023136"/>
    </source>
</evidence>
<dbReference type="EMBL" id="JAAVVJ010000006">
    <property type="protein sequence ID" value="KAF7221112.1"/>
    <property type="molecule type" value="Genomic_DNA"/>
</dbReference>
<evidence type="ECO:0000313" key="10">
    <source>
        <dbReference type="EMBL" id="KAF7221112.1"/>
    </source>
</evidence>
<dbReference type="OrthoDB" id="9939551at2759"/>
<feature type="transmembrane region" description="Helical" evidence="8">
    <location>
        <begin position="210"/>
        <end position="229"/>
    </location>
</feature>
<dbReference type="PROSITE" id="PS51225">
    <property type="entry name" value="MARVEL"/>
    <property type="match status" value="2"/>
</dbReference>
<dbReference type="PANTHER" id="PTHR17068:SF2">
    <property type="entry name" value="MYELOID-ASSOCIATED DIFFERENTIATION MARKER-LIKE"/>
    <property type="match status" value="1"/>
</dbReference>
<evidence type="ECO:0000256" key="7">
    <source>
        <dbReference type="PROSITE-ProRule" id="PRU00581"/>
    </source>
</evidence>
<comment type="similarity">
    <text evidence="6">Belongs to the MAL family.</text>
</comment>